<evidence type="ECO:0000313" key="1">
    <source>
        <dbReference type="EMBL" id="KAK2099633.1"/>
    </source>
</evidence>
<dbReference type="EMBL" id="JASSZA010000010">
    <property type="protein sequence ID" value="KAK2099633.1"/>
    <property type="molecule type" value="Genomic_DNA"/>
</dbReference>
<comment type="caution">
    <text evidence="1">The sequence shown here is derived from an EMBL/GenBank/DDBJ whole genome shotgun (WGS) entry which is preliminary data.</text>
</comment>
<name>A0ABQ9URC4_SAGOE</name>
<keyword evidence="2" id="KW-1185">Reference proteome</keyword>
<sequence>MSGTMKGMNSYRSSLTWAKILQHLRAPGTTTQNLFVFINIEPPGLDELLGQGCSGGYSSVMPIYRGLEARRWR</sequence>
<organism evidence="1 2">
    <name type="scientific">Saguinus oedipus</name>
    <name type="common">Cotton-top tamarin</name>
    <name type="synonym">Oedipomidas oedipus</name>
    <dbReference type="NCBI Taxonomy" id="9490"/>
    <lineage>
        <taxon>Eukaryota</taxon>
        <taxon>Metazoa</taxon>
        <taxon>Chordata</taxon>
        <taxon>Craniata</taxon>
        <taxon>Vertebrata</taxon>
        <taxon>Euteleostomi</taxon>
        <taxon>Mammalia</taxon>
        <taxon>Eutheria</taxon>
        <taxon>Euarchontoglires</taxon>
        <taxon>Primates</taxon>
        <taxon>Haplorrhini</taxon>
        <taxon>Platyrrhini</taxon>
        <taxon>Cebidae</taxon>
        <taxon>Callitrichinae</taxon>
        <taxon>Saguinus</taxon>
    </lineage>
</organism>
<evidence type="ECO:0000313" key="2">
    <source>
        <dbReference type="Proteomes" id="UP001266305"/>
    </source>
</evidence>
<feature type="non-terminal residue" evidence="1">
    <location>
        <position position="73"/>
    </location>
</feature>
<proteinExistence type="predicted"/>
<reference evidence="1 2" key="1">
    <citation type="submission" date="2023-05" db="EMBL/GenBank/DDBJ databases">
        <title>B98-5 Cell Line De Novo Hybrid Assembly: An Optical Mapping Approach.</title>
        <authorList>
            <person name="Kananen K."/>
            <person name="Auerbach J.A."/>
            <person name="Kautto E."/>
            <person name="Blachly J.S."/>
        </authorList>
    </citation>
    <scope>NUCLEOTIDE SEQUENCE [LARGE SCALE GENOMIC DNA]</scope>
    <source>
        <strain evidence="1">B95-8</strain>
        <tissue evidence="1">Cell line</tissue>
    </source>
</reference>
<accession>A0ABQ9URC4</accession>
<protein>
    <submittedName>
        <fullName evidence="1">Uncharacterized protein</fullName>
    </submittedName>
</protein>
<dbReference type="Proteomes" id="UP001266305">
    <property type="component" value="Unassembled WGS sequence"/>
</dbReference>
<gene>
    <name evidence="1" type="ORF">P7K49_020981</name>
</gene>